<dbReference type="AlphaFoldDB" id="A0A0K8T3M8"/>
<name>A0A0K8T3M8_LYGHE</name>
<feature type="non-terminal residue" evidence="2">
    <location>
        <position position="1"/>
    </location>
</feature>
<evidence type="ECO:0000313" key="2">
    <source>
        <dbReference type="EMBL" id="JAG59790.1"/>
    </source>
</evidence>
<evidence type="ECO:0000256" key="1">
    <source>
        <dbReference type="SAM" id="MobiDB-lite"/>
    </source>
</evidence>
<feature type="compositionally biased region" description="Basic and acidic residues" evidence="1">
    <location>
        <begin position="141"/>
        <end position="152"/>
    </location>
</feature>
<dbReference type="EMBL" id="GBRD01006031">
    <property type="protein sequence ID" value="JAG59790.1"/>
    <property type="molecule type" value="Transcribed_RNA"/>
</dbReference>
<sequence>LVNSRNRASRQSKEPITELSVRAYDLGVPTMFSTGLVRIFPAESGARLMTFVVPGRNLDTGTVHQLLTELTGARVVIHSVEKYYGNPSFTQPGTGYAGDGSIDRYIITATVMYPSNGVVVDLDTLQKKLADRTSATTGPHHSGESATKDSKATESVVVYRTESD</sequence>
<organism evidence="2">
    <name type="scientific">Lygus hesperus</name>
    <name type="common">Western plant bug</name>
    <dbReference type="NCBI Taxonomy" id="30085"/>
    <lineage>
        <taxon>Eukaryota</taxon>
        <taxon>Metazoa</taxon>
        <taxon>Ecdysozoa</taxon>
        <taxon>Arthropoda</taxon>
        <taxon>Hexapoda</taxon>
        <taxon>Insecta</taxon>
        <taxon>Pterygota</taxon>
        <taxon>Neoptera</taxon>
        <taxon>Paraneoptera</taxon>
        <taxon>Hemiptera</taxon>
        <taxon>Heteroptera</taxon>
        <taxon>Panheteroptera</taxon>
        <taxon>Cimicomorpha</taxon>
        <taxon>Miridae</taxon>
        <taxon>Mirini</taxon>
        <taxon>Lygus</taxon>
    </lineage>
</organism>
<protein>
    <submittedName>
        <fullName evidence="2">Uncharacterized protein</fullName>
    </submittedName>
</protein>
<reference evidence="2" key="1">
    <citation type="submission" date="2014-09" db="EMBL/GenBank/DDBJ databases">
        <authorList>
            <person name="Magalhaes I.L.F."/>
            <person name="Oliveira U."/>
            <person name="Santos F.R."/>
            <person name="Vidigal T.H.D.A."/>
            <person name="Brescovit A.D."/>
            <person name="Santos A.J."/>
        </authorList>
    </citation>
    <scope>NUCLEOTIDE SEQUENCE</scope>
</reference>
<accession>A0A0K8T3M8</accession>
<feature type="region of interest" description="Disordered" evidence="1">
    <location>
        <begin position="131"/>
        <end position="164"/>
    </location>
</feature>
<feature type="non-terminal residue" evidence="2">
    <location>
        <position position="164"/>
    </location>
</feature>
<proteinExistence type="predicted"/>